<evidence type="ECO:0000259" key="1">
    <source>
        <dbReference type="Pfam" id="PF00462"/>
    </source>
</evidence>
<organism evidence="2 3">
    <name type="scientific">Neobacillus niacini</name>
    <dbReference type="NCBI Taxonomy" id="86668"/>
    <lineage>
        <taxon>Bacteria</taxon>
        <taxon>Bacillati</taxon>
        <taxon>Bacillota</taxon>
        <taxon>Bacilli</taxon>
        <taxon>Bacillales</taxon>
        <taxon>Bacillaceae</taxon>
        <taxon>Neobacillus</taxon>
    </lineage>
</organism>
<dbReference type="Gene3D" id="3.40.30.10">
    <property type="entry name" value="Glutaredoxin"/>
    <property type="match status" value="1"/>
</dbReference>
<dbReference type="GO" id="GO:0045454">
    <property type="term" value="P:cell redox homeostasis"/>
    <property type="evidence" value="ECO:0007669"/>
    <property type="project" value="TreeGrafter"/>
</dbReference>
<dbReference type="PANTHER" id="PTHR34386">
    <property type="entry name" value="GLUTAREDOXIN"/>
    <property type="match status" value="1"/>
</dbReference>
<evidence type="ECO:0000313" key="2">
    <source>
        <dbReference type="EMBL" id="NYE06464.1"/>
    </source>
</evidence>
<comment type="caution">
    <text evidence="2">The sequence shown here is derived from an EMBL/GenBank/DDBJ whole genome shotgun (WGS) entry which is preliminary data.</text>
</comment>
<reference evidence="3" key="1">
    <citation type="submission" date="2020-07" db="EMBL/GenBank/DDBJ databases">
        <authorList>
            <person name="Partida-Martinez L."/>
            <person name="Huntemann M."/>
            <person name="Clum A."/>
            <person name="Wang J."/>
            <person name="Palaniappan K."/>
            <person name="Ritter S."/>
            <person name="Chen I.-M."/>
            <person name="Stamatis D."/>
            <person name="Reddy T."/>
            <person name="O'Malley R."/>
            <person name="Daum C."/>
            <person name="Shapiro N."/>
            <person name="Ivanova N."/>
            <person name="Kyrpides N."/>
            <person name="Woyke T."/>
        </authorList>
    </citation>
    <scope>NUCLEOTIDE SEQUENCE [LARGE SCALE GENOMIC DNA]</scope>
    <source>
        <strain evidence="3">AT2.8</strain>
    </source>
</reference>
<dbReference type="InterPro" id="IPR051548">
    <property type="entry name" value="Grx-like_ET"/>
</dbReference>
<dbReference type="InterPro" id="IPR036249">
    <property type="entry name" value="Thioredoxin-like_sf"/>
</dbReference>
<dbReference type="PANTHER" id="PTHR34386:SF1">
    <property type="entry name" value="GLUTAREDOXIN-LIKE PROTEIN NRDH"/>
    <property type="match status" value="1"/>
</dbReference>
<dbReference type="GO" id="GO:0009055">
    <property type="term" value="F:electron transfer activity"/>
    <property type="evidence" value="ECO:0007669"/>
    <property type="project" value="TreeGrafter"/>
</dbReference>
<dbReference type="Pfam" id="PF00462">
    <property type="entry name" value="Glutaredoxin"/>
    <property type="match status" value="1"/>
</dbReference>
<protein>
    <submittedName>
        <fullName evidence="2">Glutaredoxin</fullName>
    </submittedName>
</protein>
<dbReference type="AlphaFoldDB" id="A0A852TH23"/>
<dbReference type="InterPro" id="IPR002109">
    <property type="entry name" value="Glutaredoxin"/>
</dbReference>
<dbReference type="Proteomes" id="UP000548423">
    <property type="component" value="Unassembled WGS sequence"/>
</dbReference>
<dbReference type="SUPFAM" id="SSF52833">
    <property type="entry name" value="Thioredoxin-like"/>
    <property type="match status" value="1"/>
</dbReference>
<proteinExistence type="predicted"/>
<gene>
    <name evidence="2" type="ORF">F4694_003244</name>
</gene>
<evidence type="ECO:0000313" key="3">
    <source>
        <dbReference type="Proteomes" id="UP000548423"/>
    </source>
</evidence>
<feature type="domain" description="Glutaredoxin" evidence="1">
    <location>
        <begin position="16"/>
        <end position="72"/>
    </location>
</feature>
<reference evidence="3" key="2">
    <citation type="submission" date="2020-08" db="EMBL/GenBank/DDBJ databases">
        <title>The Agave Microbiome: Exploring the role of microbial communities in plant adaptations to desert environments.</title>
        <authorList>
            <person name="Partida-Martinez L.P."/>
        </authorList>
    </citation>
    <scope>NUCLEOTIDE SEQUENCE [LARGE SCALE GENOMIC DNA]</scope>
    <source>
        <strain evidence="3">AT2.8</strain>
    </source>
</reference>
<dbReference type="CDD" id="cd02976">
    <property type="entry name" value="NrdH"/>
    <property type="match status" value="1"/>
</dbReference>
<dbReference type="EMBL" id="JACCBX010000006">
    <property type="protein sequence ID" value="NYE06464.1"/>
    <property type="molecule type" value="Genomic_DNA"/>
</dbReference>
<name>A0A852TH23_9BACI</name>
<accession>A0A852TH23</accession>
<sequence length="100" mass="11540">MKNDMEEKKMGKELSVVVWAKEGCHYCGEVKQYLKDNGYIYETIDVTHHDERRDILEVKYGVRHVPVVEIGQGELYVGVTKVGIDHLEKVLEKFNSKISS</sequence>
<dbReference type="PROSITE" id="PS51354">
    <property type="entry name" value="GLUTAREDOXIN_2"/>
    <property type="match status" value="1"/>
</dbReference>